<evidence type="ECO:0000256" key="1">
    <source>
        <dbReference type="ARBA" id="ARBA00022617"/>
    </source>
</evidence>
<dbReference type="CDD" id="cd12131">
    <property type="entry name" value="HGbI-like"/>
    <property type="match status" value="1"/>
</dbReference>
<dbReference type="AlphaFoldDB" id="A0ABD3MNI3"/>
<gene>
    <name evidence="6" type="ORF">ACHAWU_003106</name>
</gene>
<comment type="caution">
    <text evidence="6">The sequence shown here is derived from an EMBL/GenBank/DDBJ whole genome shotgun (WGS) entry which is preliminary data.</text>
</comment>
<name>A0ABD3MNI3_9STRA</name>
<dbReference type="GO" id="GO:0046872">
    <property type="term" value="F:metal ion binding"/>
    <property type="evidence" value="ECO:0007669"/>
    <property type="project" value="UniProtKB-KW"/>
</dbReference>
<evidence type="ECO:0000313" key="6">
    <source>
        <dbReference type="EMBL" id="KAL3765565.1"/>
    </source>
</evidence>
<organism evidence="6 7">
    <name type="scientific">Discostella pseudostelligera</name>
    <dbReference type="NCBI Taxonomy" id="259834"/>
    <lineage>
        <taxon>Eukaryota</taxon>
        <taxon>Sar</taxon>
        <taxon>Stramenopiles</taxon>
        <taxon>Ochrophyta</taxon>
        <taxon>Bacillariophyta</taxon>
        <taxon>Coscinodiscophyceae</taxon>
        <taxon>Thalassiosirophycidae</taxon>
        <taxon>Stephanodiscales</taxon>
        <taxon>Stephanodiscaceae</taxon>
        <taxon>Discostella</taxon>
    </lineage>
</organism>
<dbReference type="PANTHER" id="PTHR43396:SF3">
    <property type="entry name" value="FLAVOHEMOPROTEIN"/>
    <property type="match status" value="1"/>
</dbReference>
<reference evidence="6 7" key="1">
    <citation type="submission" date="2024-10" db="EMBL/GenBank/DDBJ databases">
        <title>Updated reference genomes for cyclostephanoid diatoms.</title>
        <authorList>
            <person name="Roberts W.R."/>
            <person name="Alverson A.J."/>
        </authorList>
    </citation>
    <scope>NUCLEOTIDE SEQUENCE [LARGE SCALE GENOMIC DNA]</scope>
    <source>
        <strain evidence="6 7">AJA232-27</strain>
    </source>
</reference>
<dbReference type="Gene3D" id="1.10.490.10">
    <property type="entry name" value="Globins"/>
    <property type="match status" value="1"/>
</dbReference>
<dbReference type="EMBL" id="JALLBG020000095">
    <property type="protein sequence ID" value="KAL3765565.1"/>
    <property type="molecule type" value="Genomic_DNA"/>
</dbReference>
<dbReference type="InterPro" id="IPR009050">
    <property type="entry name" value="Globin-like_sf"/>
</dbReference>
<feature type="domain" description="Globin" evidence="5">
    <location>
        <begin position="2"/>
        <end position="137"/>
    </location>
</feature>
<dbReference type="Pfam" id="PF00042">
    <property type="entry name" value="Globin"/>
    <property type="match status" value="1"/>
</dbReference>
<evidence type="ECO:0000313" key="7">
    <source>
        <dbReference type="Proteomes" id="UP001530293"/>
    </source>
</evidence>
<sequence>MSLSLEQLKLVQTSWAKVVPIADTAADLFYGKLFELDDSLRPLFPEDMSNQKKKLMAMISLAVNSLTILDKFLPEVQNLGRRHAVYFKVTPAMYGTVGAALLDTLEKGLGDSWDEEHKEAWTVVYGLLSSTMIEAGEEKKTDD</sequence>
<keyword evidence="2" id="KW-0479">Metal-binding</keyword>
<evidence type="ECO:0000256" key="2">
    <source>
        <dbReference type="ARBA" id="ARBA00022723"/>
    </source>
</evidence>
<evidence type="ECO:0000259" key="5">
    <source>
        <dbReference type="PROSITE" id="PS01033"/>
    </source>
</evidence>
<dbReference type="PROSITE" id="PS01033">
    <property type="entry name" value="GLOBIN"/>
    <property type="match status" value="1"/>
</dbReference>
<dbReference type="GO" id="GO:0005344">
    <property type="term" value="F:oxygen carrier activity"/>
    <property type="evidence" value="ECO:0007669"/>
    <property type="project" value="UniProtKB-KW"/>
</dbReference>
<keyword evidence="4" id="KW-0813">Transport</keyword>
<dbReference type="Proteomes" id="UP001530293">
    <property type="component" value="Unassembled WGS sequence"/>
</dbReference>
<evidence type="ECO:0000256" key="4">
    <source>
        <dbReference type="RuleBase" id="RU000356"/>
    </source>
</evidence>
<proteinExistence type="inferred from homology"/>
<dbReference type="SUPFAM" id="SSF46458">
    <property type="entry name" value="Globin-like"/>
    <property type="match status" value="1"/>
</dbReference>
<dbReference type="InterPro" id="IPR012292">
    <property type="entry name" value="Globin/Proto"/>
</dbReference>
<evidence type="ECO:0000256" key="3">
    <source>
        <dbReference type="ARBA" id="ARBA00023004"/>
    </source>
</evidence>
<dbReference type="InterPro" id="IPR000971">
    <property type="entry name" value="Globin"/>
</dbReference>
<keyword evidence="7" id="KW-1185">Reference proteome</keyword>
<keyword evidence="4" id="KW-0561">Oxygen transport</keyword>
<keyword evidence="3" id="KW-0408">Iron</keyword>
<dbReference type="PANTHER" id="PTHR43396">
    <property type="entry name" value="FLAVOHEMOPROTEIN"/>
    <property type="match status" value="1"/>
</dbReference>
<accession>A0ABD3MNI3</accession>
<protein>
    <recommendedName>
        <fullName evidence="5">Globin domain-containing protein</fullName>
    </recommendedName>
</protein>
<comment type="similarity">
    <text evidence="4">Belongs to the globin family.</text>
</comment>
<keyword evidence="1 4" id="KW-0349">Heme</keyword>